<dbReference type="Proteomes" id="UP000770015">
    <property type="component" value="Unassembled WGS sequence"/>
</dbReference>
<keyword evidence="2" id="KW-0812">Transmembrane</keyword>
<evidence type="ECO:0008006" key="5">
    <source>
        <dbReference type="Google" id="ProtNLM"/>
    </source>
</evidence>
<feature type="compositionally biased region" description="Low complexity" evidence="1">
    <location>
        <begin position="19"/>
        <end position="35"/>
    </location>
</feature>
<gene>
    <name evidence="3" type="ORF">F5X68DRAFT_231347</name>
</gene>
<evidence type="ECO:0000256" key="2">
    <source>
        <dbReference type="SAM" id="Phobius"/>
    </source>
</evidence>
<feature type="transmembrane region" description="Helical" evidence="2">
    <location>
        <begin position="214"/>
        <end position="236"/>
    </location>
</feature>
<feature type="compositionally biased region" description="Low complexity" evidence="1">
    <location>
        <begin position="245"/>
        <end position="255"/>
    </location>
</feature>
<evidence type="ECO:0000256" key="1">
    <source>
        <dbReference type="SAM" id="MobiDB-lite"/>
    </source>
</evidence>
<proteinExistence type="predicted"/>
<dbReference type="OrthoDB" id="4832423at2759"/>
<keyword evidence="4" id="KW-1185">Reference proteome</keyword>
<evidence type="ECO:0000313" key="3">
    <source>
        <dbReference type="EMBL" id="KAH6687801.1"/>
    </source>
</evidence>
<feature type="region of interest" description="Disordered" evidence="1">
    <location>
        <begin position="238"/>
        <end position="260"/>
    </location>
</feature>
<keyword evidence="2" id="KW-1133">Transmembrane helix</keyword>
<evidence type="ECO:0000313" key="4">
    <source>
        <dbReference type="Proteomes" id="UP000770015"/>
    </source>
</evidence>
<reference evidence="3" key="1">
    <citation type="journal article" date="2021" name="Nat. Commun.">
        <title>Genetic determinants of endophytism in the Arabidopsis root mycobiome.</title>
        <authorList>
            <person name="Mesny F."/>
            <person name="Miyauchi S."/>
            <person name="Thiergart T."/>
            <person name="Pickel B."/>
            <person name="Atanasova L."/>
            <person name="Karlsson M."/>
            <person name="Huettel B."/>
            <person name="Barry K.W."/>
            <person name="Haridas S."/>
            <person name="Chen C."/>
            <person name="Bauer D."/>
            <person name="Andreopoulos W."/>
            <person name="Pangilinan J."/>
            <person name="LaButti K."/>
            <person name="Riley R."/>
            <person name="Lipzen A."/>
            <person name="Clum A."/>
            <person name="Drula E."/>
            <person name="Henrissat B."/>
            <person name="Kohler A."/>
            <person name="Grigoriev I.V."/>
            <person name="Martin F.M."/>
            <person name="Hacquard S."/>
        </authorList>
    </citation>
    <scope>NUCLEOTIDE SEQUENCE</scope>
    <source>
        <strain evidence="3">MPI-SDFR-AT-0117</strain>
    </source>
</reference>
<feature type="compositionally biased region" description="Gly residues" evidence="1">
    <location>
        <begin position="88"/>
        <end position="97"/>
    </location>
</feature>
<feature type="region of interest" description="Disordered" evidence="1">
    <location>
        <begin position="1"/>
        <end position="127"/>
    </location>
</feature>
<comment type="caution">
    <text evidence="3">The sequence shown here is derived from an EMBL/GenBank/DDBJ whole genome shotgun (WGS) entry which is preliminary data.</text>
</comment>
<protein>
    <recommendedName>
        <fullName evidence="5">Tat pathway signal sequence</fullName>
    </recommendedName>
</protein>
<keyword evidence="2" id="KW-0472">Membrane</keyword>
<dbReference type="AlphaFoldDB" id="A0A9P8VCJ7"/>
<organism evidence="3 4">
    <name type="scientific">Plectosphaerella plurivora</name>
    <dbReference type="NCBI Taxonomy" id="936078"/>
    <lineage>
        <taxon>Eukaryota</taxon>
        <taxon>Fungi</taxon>
        <taxon>Dikarya</taxon>
        <taxon>Ascomycota</taxon>
        <taxon>Pezizomycotina</taxon>
        <taxon>Sordariomycetes</taxon>
        <taxon>Hypocreomycetidae</taxon>
        <taxon>Glomerellales</taxon>
        <taxon>Plectosphaerellaceae</taxon>
        <taxon>Plectosphaerella</taxon>
    </lineage>
</organism>
<dbReference type="EMBL" id="JAGSXJ010000010">
    <property type="protein sequence ID" value="KAH6687801.1"/>
    <property type="molecule type" value="Genomic_DNA"/>
</dbReference>
<accession>A0A9P8VCJ7</accession>
<feature type="compositionally biased region" description="Pro residues" evidence="1">
    <location>
        <begin position="9"/>
        <end position="18"/>
    </location>
</feature>
<name>A0A9P8VCJ7_9PEZI</name>
<sequence length="476" mass="50976">MSGGDSPPKRPLPGPSPLGPLGSLGARSASSSRLSMVSIGRMPIISEDDNQLPKKPAETATRPGNRRTVSLPILPPSHKKRPSAARGGRLGPNGTGPGPAPLGPPITRRSHYRPPSRTRSGQQPSFGLGTIYDGQFARTHSLYIPPHPPPDYYSHPNKGLGVNAQHPGYRDALRRALAGKELPERAPPLKENYTNMEKIRENEWVARRGGWCRIILFLAIIIALIIGLSVGLTLGLKKDDPPSSPASNDPASNDATPAFPSGSWTMNTALTNVSTSCSANAAAWRCPPYETYSSASPSSDASASFFWTIVSPNPQAGQHGYLVSSADNPFAPQFTNATMTLRDGNTSDERYEFEVSMNRTVATESGNGLSGFAAGVSCVFPTVFHGIIWTDRVDGGRRNRTLSTSEGQDNENIWPGEIEITQTSSDGPTCTDKDGASVAVAAGRRDAECLCRYANYDLDSSSSSSSSTKRRRWSLQ</sequence>